<dbReference type="RefSeq" id="WP_236099506.1">
    <property type="nucleotide sequence ID" value="NZ_JAKGUD010000008.1"/>
</dbReference>
<proteinExistence type="predicted"/>
<evidence type="ECO:0000313" key="4">
    <source>
        <dbReference type="EMBL" id="MCF4142785.1"/>
    </source>
</evidence>
<feature type="domain" description="Solute-binding protein family 3/N-terminal" evidence="3">
    <location>
        <begin position="42"/>
        <end position="276"/>
    </location>
</feature>
<dbReference type="PANTHER" id="PTHR35936:SF17">
    <property type="entry name" value="ARGININE-BINDING EXTRACELLULAR PROTEIN ARTP"/>
    <property type="match status" value="1"/>
</dbReference>
<name>A0ABS9ENN8_9BACT</name>
<evidence type="ECO:0000256" key="1">
    <source>
        <dbReference type="ARBA" id="ARBA00022729"/>
    </source>
</evidence>
<dbReference type="Pfam" id="PF00497">
    <property type="entry name" value="SBP_bac_3"/>
    <property type="match status" value="1"/>
</dbReference>
<dbReference type="InterPro" id="IPR001638">
    <property type="entry name" value="Solute-binding_3/MltF_N"/>
</dbReference>
<dbReference type="EMBL" id="JAKGUD010000008">
    <property type="protein sequence ID" value="MCF4142785.1"/>
    <property type="molecule type" value="Genomic_DNA"/>
</dbReference>
<feature type="signal peptide" evidence="2">
    <location>
        <begin position="1"/>
        <end position="21"/>
    </location>
</feature>
<organism evidence="4 5">
    <name type="scientific">Dethiosulfovibrio marinus</name>
    <dbReference type="NCBI Taxonomy" id="133532"/>
    <lineage>
        <taxon>Bacteria</taxon>
        <taxon>Thermotogati</taxon>
        <taxon>Synergistota</taxon>
        <taxon>Synergistia</taxon>
        <taxon>Synergistales</taxon>
        <taxon>Dethiosulfovibrionaceae</taxon>
        <taxon>Dethiosulfovibrio</taxon>
    </lineage>
</organism>
<protein>
    <submittedName>
        <fullName evidence="4">Transporter substrate-binding domain-containing protein</fullName>
    </submittedName>
</protein>
<sequence>MKRTVFLFLLLSALCVSSAQGEGLKEIRERGELRHLGVPYAHFVSGSGDGLDVELMKRFASFLGVNYSFVPTDWQNLVPDLLGIEIKKDGSLSETTRPIRGDLIASGLTVLEWRKRLIDFSSPTFTTQVWLVTRANNPIRPIKPSGDLEKDIESTKELVKGKSLMGCPGTCLDPDLYGLRDLARELAPFEGNLNDLIPALISGRSELLLLDVPDVLVGLASWPGQIKVLGPISHKQEMAVAFPKGSDLRDEFERFFSELVEKGEYSLMVEEYYPSITEFP</sequence>
<comment type="caution">
    <text evidence="4">The sequence shown here is derived from an EMBL/GenBank/DDBJ whole genome shotgun (WGS) entry which is preliminary data.</text>
</comment>
<keyword evidence="5" id="KW-1185">Reference proteome</keyword>
<dbReference type="SUPFAM" id="SSF53850">
    <property type="entry name" value="Periplasmic binding protein-like II"/>
    <property type="match status" value="1"/>
</dbReference>
<accession>A0ABS9ENN8</accession>
<gene>
    <name evidence="4" type="ORF">L2W38_08140</name>
</gene>
<feature type="chain" id="PRO_5045523028" evidence="2">
    <location>
        <begin position="22"/>
        <end position="280"/>
    </location>
</feature>
<evidence type="ECO:0000256" key="2">
    <source>
        <dbReference type="SAM" id="SignalP"/>
    </source>
</evidence>
<evidence type="ECO:0000259" key="3">
    <source>
        <dbReference type="SMART" id="SM00062"/>
    </source>
</evidence>
<dbReference type="Gene3D" id="3.40.190.10">
    <property type="entry name" value="Periplasmic binding protein-like II"/>
    <property type="match status" value="2"/>
</dbReference>
<dbReference type="PANTHER" id="PTHR35936">
    <property type="entry name" value="MEMBRANE-BOUND LYTIC MUREIN TRANSGLYCOSYLASE F"/>
    <property type="match status" value="1"/>
</dbReference>
<keyword evidence="1 2" id="KW-0732">Signal</keyword>
<reference evidence="4 5" key="1">
    <citation type="submission" date="2022-01" db="EMBL/GenBank/DDBJ databases">
        <title>Dethiosulfovibrio faecalis sp. nov., a novel proteolytic, non-sulfur-reducing bacterium isolated from a marine aquaculture solid waste bioreactor.</title>
        <authorList>
            <person name="Grabowski S."/>
            <person name="Apolinario E."/>
            <person name="Schneider N."/>
            <person name="Marshall C.W."/>
            <person name="Sowers K.R."/>
        </authorList>
    </citation>
    <scope>NUCLEOTIDE SEQUENCE [LARGE SCALE GENOMIC DNA]</scope>
    <source>
        <strain evidence="4 5">DSM 12537</strain>
    </source>
</reference>
<dbReference type="SMART" id="SM00062">
    <property type="entry name" value="PBPb"/>
    <property type="match status" value="1"/>
</dbReference>
<evidence type="ECO:0000313" key="5">
    <source>
        <dbReference type="Proteomes" id="UP001200430"/>
    </source>
</evidence>
<dbReference type="Proteomes" id="UP001200430">
    <property type="component" value="Unassembled WGS sequence"/>
</dbReference>